<feature type="transmembrane region" description="Helical" evidence="1">
    <location>
        <begin position="215"/>
        <end position="237"/>
    </location>
</feature>
<dbReference type="PANTHER" id="PTHR12147">
    <property type="entry name" value="METALLOPEPTIDASE M28 FAMILY MEMBER"/>
    <property type="match status" value="1"/>
</dbReference>
<proteinExistence type="predicted"/>
<dbReference type="EMBL" id="VUNN01000006">
    <property type="protein sequence ID" value="MSU06047.1"/>
    <property type="molecule type" value="Genomic_DNA"/>
</dbReference>
<dbReference type="InterPro" id="IPR007484">
    <property type="entry name" value="Peptidase_M28"/>
</dbReference>
<evidence type="ECO:0000256" key="1">
    <source>
        <dbReference type="SAM" id="Phobius"/>
    </source>
</evidence>
<comment type="caution">
    <text evidence="3">The sequence shown here is derived from an EMBL/GenBank/DDBJ whole genome shotgun (WGS) entry which is preliminary data.</text>
</comment>
<dbReference type="PANTHER" id="PTHR12147:SF26">
    <property type="entry name" value="PEPTIDASE M28 DOMAIN-CONTAINING PROTEIN"/>
    <property type="match status" value="1"/>
</dbReference>
<keyword evidence="1" id="KW-1133">Transmembrane helix</keyword>
<feature type="domain" description="Peptidase M28" evidence="2">
    <location>
        <begin position="242"/>
        <end position="421"/>
    </location>
</feature>
<dbReference type="RefSeq" id="WP_154425024.1">
    <property type="nucleotide sequence ID" value="NZ_VUNN01000006.1"/>
</dbReference>
<dbReference type="GO" id="GO:0008235">
    <property type="term" value="F:metalloexopeptidase activity"/>
    <property type="evidence" value="ECO:0007669"/>
    <property type="project" value="InterPro"/>
</dbReference>
<evidence type="ECO:0000313" key="3">
    <source>
        <dbReference type="EMBL" id="MSU06047.1"/>
    </source>
</evidence>
<dbReference type="Pfam" id="PF04389">
    <property type="entry name" value="Peptidase_M28"/>
    <property type="match status" value="1"/>
</dbReference>
<evidence type="ECO:0000259" key="2">
    <source>
        <dbReference type="Pfam" id="PF04389"/>
    </source>
</evidence>
<protein>
    <submittedName>
        <fullName evidence="3">Zn-dependent exopeptidase M28</fullName>
    </submittedName>
</protein>
<keyword evidence="4" id="KW-1185">Reference proteome</keyword>
<feature type="transmembrane region" description="Helical" evidence="1">
    <location>
        <begin position="179"/>
        <end position="203"/>
    </location>
</feature>
<dbReference type="AlphaFoldDB" id="A0A7X2PC49"/>
<reference evidence="3 4" key="1">
    <citation type="submission" date="2019-08" db="EMBL/GenBank/DDBJ databases">
        <title>In-depth cultivation of the pig gut microbiome towards novel bacterial diversity and tailored functional studies.</title>
        <authorList>
            <person name="Wylensek D."/>
            <person name="Hitch T.C.A."/>
            <person name="Clavel T."/>
        </authorList>
    </citation>
    <scope>NUCLEOTIDE SEQUENCE [LARGE SCALE GENOMIC DNA]</scope>
    <source>
        <strain evidence="3 4">NM-380-WT-3C1</strain>
    </source>
</reference>
<dbReference type="GO" id="GO:0006508">
    <property type="term" value="P:proteolysis"/>
    <property type="evidence" value="ECO:0007669"/>
    <property type="project" value="InterPro"/>
</dbReference>
<organism evidence="3 4">
    <name type="scientific">Bullifex porci</name>
    <dbReference type="NCBI Taxonomy" id="2606638"/>
    <lineage>
        <taxon>Bacteria</taxon>
        <taxon>Pseudomonadati</taxon>
        <taxon>Spirochaetota</taxon>
        <taxon>Spirochaetia</taxon>
        <taxon>Spirochaetales</taxon>
        <taxon>Spirochaetaceae</taxon>
        <taxon>Bullifex</taxon>
    </lineage>
</organism>
<feature type="transmembrane region" description="Helical" evidence="1">
    <location>
        <begin position="112"/>
        <end position="131"/>
    </location>
</feature>
<dbReference type="InterPro" id="IPR045175">
    <property type="entry name" value="M28_fam"/>
</dbReference>
<dbReference type="Proteomes" id="UP000460549">
    <property type="component" value="Unassembled WGS sequence"/>
</dbReference>
<sequence>MFWPFKKKKEKKDIFEVKKGNENLETLKASRLADKAFELANNIFEQTGARRAGDESSKKCARILHEELKKYSDDSLITSFRSSESSYYGSLKLLALSAPVIILLSYFSLTIFALSLFCFISFIFLWEFIYCKGSDKTFFPKCDMTNVHATIEPSESYENTIIFTSHHDSAPLFNREKSLLVALYIPLIHWLFLGVICLVGFITDIFTLGLFKISLPPIFVLVLLSIMAITSFVYINLYKLVSKEYSPGVGDNLMSSCVLEELARYFHWKKERGEGLKNTKLIFASFDGEECGLKGSRWWFEHHKEQLIKPIVINLDCLYDSSELTILTKDNNGLVKLSSSLASDIAALCEKMGYKVKMGGMEMFCGSTDATSAARCGFDAISIVCTNMTPSDKSYYHTLEDTIDKIDKATIEEVISICIKIVENNSVSNTPKKEILALQDSDRKLAVMKR</sequence>
<gene>
    <name evidence="3" type="ORF">FYJ80_04565</name>
</gene>
<dbReference type="SUPFAM" id="SSF53187">
    <property type="entry name" value="Zn-dependent exopeptidases"/>
    <property type="match status" value="1"/>
</dbReference>
<name>A0A7X2PC49_9SPIO</name>
<accession>A0A7X2PC49</accession>
<dbReference type="Gene3D" id="3.40.630.10">
    <property type="entry name" value="Zn peptidases"/>
    <property type="match status" value="1"/>
</dbReference>
<keyword evidence="1" id="KW-0812">Transmembrane</keyword>
<evidence type="ECO:0000313" key="4">
    <source>
        <dbReference type="Proteomes" id="UP000460549"/>
    </source>
</evidence>
<keyword evidence="1" id="KW-0472">Membrane</keyword>